<dbReference type="NCBIfam" id="TIGR03725">
    <property type="entry name" value="T6A_YeaZ"/>
    <property type="match status" value="1"/>
</dbReference>
<proteinExistence type="predicted"/>
<evidence type="ECO:0000313" key="3">
    <source>
        <dbReference type="Proteomes" id="UP000618445"/>
    </source>
</evidence>
<protein>
    <submittedName>
        <fullName evidence="2">tRNA (Adenosine(37)-N6)-threonylcarbamoyltransferase complex dimerization subunit type 1 TsaB</fullName>
    </submittedName>
</protein>
<dbReference type="Pfam" id="PF00814">
    <property type="entry name" value="TsaD"/>
    <property type="match status" value="1"/>
</dbReference>
<dbReference type="SUPFAM" id="SSF53067">
    <property type="entry name" value="Actin-like ATPase domain"/>
    <property type="match status" value="1"/>
</dbReference>
<gene>
    <name evidence="2" type="primary">tsaB</name>
    <name evidence="2" type="ORF">H6G05_18575</name>
</gene>
<keyword evidence="3" id="KW-1185">Reference proteome</keyword>
<organism evidence="2 3">
    <name type="scientific">Phormidium tenue FACHB-1050</name>
    <dbReference type="NCBI Taxonomy" id="2692857"/>
    <lineage>
        <taxon>Bacteria</taxon>
        <taxon>Bacillati</taxon>
        <taxon>Cyanobacteriota</taxon>
        <taxon>Cyanophyceae</taxon>
        <taxon>Oscillatoriophycideae</taxon>
        <taxon>Oscillatoriales</taxon>
        <taxon>Oscillatoriaceae</taxon>
        <taxon>Phormidium</taxon>
    </lineage>
</organism>
<dbReference type="Proteomes" id="UP000618445">
    <property type="component" value="Unassembled WGS sequence"/>
</dbReference>
<evidence type="ECO:0000259" key="1">
    <source>
        <dbReference type="Pfam" id="PF00814"/>
    </source>
</evidence>
<feature type="domain" description="Gcp-like" evidence="1">
    <location>
        <begin position="56"/>
        <end position="114"/>
    </location>
</feature>
<comment type="caution">
    <text evidence="2">The sequence shown here is derived from an EMBL/GenBank/DDBJ whole genome shotgun (WGS) entry which is preliminary data.</text>
</comment>
<dbReference type="EMBL" id="JACJQY010000036">
    <property type="protein sequence ID" value="MBD2318846.1"/>
    <property type="molecule type" value="Genomic_DNA"/>
</dbReference>
<sequence>MTTSFALALHTTTTKLELAIAEINPNSDRNSQIYIIHKQQSWELGRELSVQLHDCLNVFMGDLAWTDLAFLAIATGIGSFTGTRIGVVVARTIGEQLQIPVYGIDCESIVTKAQQSDPPLSLGESLLAIAHDQWQAQWQTGVYPNWQDVLPIYEQ</sequence>
<dbReference type="RefSeq" id="WP_190580213.1">
    <property type="nucleotide sequence ID" value="NZ_CAWPQU010000030.1"/>
</dbReference>
<dbReference type="Gene3D" id="3.30.420.40">
    <property type="match status" value="1"/>
</dbReference>
<dbReference type="InterPro" id="IPR043129">
    <property type="entry name" value="ATPase_NBD"/>
</dbReference>
<evidence type="ECO:0000313" key="2">
    <source>
        <dbReference type="EMBL" id="MBD2318846.1"/>
    </source>
</evidence>
<name>A0ABR8CEU0_9CYAN</name>
<dbReference type="InterPro" id="IPR000905">
    <property type="entry name" value="Gcp-like_dom"/>
</dbReference>
<reference evidence="2 3" key="1">
    <citation type="journal article" date="2020" name="ISME J.">
        <title>Comparative genomics reveals insights into cyanobacterial evolution and habitat adaptation.</title>
        <authorList>
            <person name="Chen M.Y."/>
            <person name="Teng W.K."/>
            <person name="Zhao L."/>
            <person name="Hu C.X."/>
            <person name="Zhou Y.K."/>
            <person name="Han B.P."/>
            <person name="Song L.R."/>
            <person name="Shu W.S."/>
        </authorList>
    </citation>
    <scope>NUCLEOTIDE SEQUENCE [LARGE SCALE GENOMIC DNA]</scope>
    <source>
        <strain evidence="2 3">FACHB-1050</strain>
    </source>
</reference>
<accession>A0ABR8CEU0</accession>
<dbReference type="InterPro" id="IPR022496">
    <property type="entry name" value="T6A_TsaB"/>
</dbReference>